<gene>
    <name evidence="1" type="ORF">GCM10010346_16530</name>
</gene>
<reference evidence="2" key="1">
    <citation type="journal article" date="2019" name="Int. J. Syst. Evol. Microbiol.">
        <title>The Global Catalogue of Microorganisms (GCM) 10K type strain sequencing project: providing services to taxonomists for standard genome sequencing and annotation.</title>
        <authorList>
            <consortium name="The Broad Institute Genomics Platform"/>
            <consortium name="The Broad Institute Genome Sequencing Center for Infectious Disease"/>
            <person name="Wu L."/>
            <person name="Ma J."/>
        </authorList>
    </citation>
    <scope>NUCLEOTIDE SEQUENCE [LARGE SCALE GENOMIC DNA]</scope>
    <source>
        <strain evidence="2">JCM 4737</strain>
    </source>
</reference>
<protein>
    <submittedName>
        <fullName evidence="1">Uncharacterized protein</fullName>
    </submittedName>
</protein>
<evidence type="ECO:0000313" key="2">
    <source>
        <dbReference type="Proteomes" id="UP000599437"/>
    </source>
</evidence>
<proteinExistence type="predicted"/>
<comment type="caution">
    <text evidence="1">The sequence shown here is derived from an EMBL/GenBank/DDBJ whole genome shotgun (WGS) entry which is preliminary data.</text>
</comment>
<accession>A0ABQ3DH11</accession>
<sequence length="60" mass="6521">MPEKKIQADDLKVGDVITSTPEPVTVREISTGPGGMVITNPTAEDEVTGRAWEWVTVDRP</sequence>
<dbReference type="RefSeq" id="WP_138899551.1">
    <property type="nucleotide sequence ID" value="NZ_BMVO01000003.1"/>
</dbReference>
<keyword evidence="2" id="KW-1185">Reference proteome</keyword>
<name>A0ABQ3DH11_9ACTN</name>
<organism evidence="1 2">
    <name type="scientific">Streptomyces chryseus</name>
    <dbReference type="NCBI Taxonomy" id="68186"/>
    <lineage>
        <taxon>Bacteria</taxon>
        <taxon>Bacillati</taxon>
        <taxon>Actinomycetota</taxon>
        <taxon>Actinomycetes</taxon>
        <taxon>Kitasatosporales</taxon>
        <taxon>Streptomycetaceae</taxon>
        <taxon>Streptomyces</taxon>
    </lineage>
</organism>
<dbReference type="EMBL" id="BMVO01000003">
    <property type="protein sequence ID" value="GHA94459.1"/>
    <property type="molecule type" value="Genomic_DNA"/>
</dbReference>
<evidence type="ECO:0000313" key="1">
    <source>
        <dbReference type="EMBL" id="GHA94459.1"/>
    </source>
</evidence>
<dbReference type="Proteomes" id="UP000599437">
    <property type="component" value="Unassembled WGS sequence"/>
</dbReference>